<dbReference type="EMBL" id="CM032182">
    <property type="protein sequence ID" value="KAG7096328.1"/>
    <property type="molecule type" value="Genomic_DNA"/>
</dbReference>
<sequence>MNRKKFDYGSIEEEFNGGIRIGLRDFGLRIEYRSRDAPLGDFSITGGLHGFAATKKLANVTSCTTSSYLVETTVDLGQLARARTLASLMA</sequence>
<evidence type="ECO:0000313" key="1">
    <source>
        <dbReference type="EMBL" id="KAG7096328.1"/>
    </source>
</evidence>
<dbReference type="RefSeq" id="XP_043012798.1">
    <property type="nucleotide sequence ID" value="XM_043148206.1"/>
</dbReference>
<keyword evidence="2" id="KW-1185">Reference proteome</keyword>
<proteinExistence type="predicted"/>
<protein>
    <submittedName>
        <fullName evidence="1">Uncharacterized protein</fullName>
    </submittedName>
</protein>
<organism evidence="1 2">
    <name type="scientific">Marasmius oreades</name>
    <name type="common">fairy-ring Marasmius</name>
    <dbReference type="NCBI Taxonomy" id="181124"/>
    <lineage>
        <taxon>Eukaryota</taxon>
        <taxon>Fungi</taxon>
        <taxon>Dikarya</taxon>
        <taxon>Basidiomycota</taxon>
        <taxon>Agaricomycotina</taxon>
        <taxon>Agaricomycetes</taxon>
        <taxon>Agaricomycetidae</taxon>
        <taxon>Agaricales</taxon>
        <taxon>Marasmiineae</taxon>
        <taxon>Marasmiaceae</taxon>
        <taxon>Marasmius</taxon>
    </lineage>
</organism>
<name>A0A9P8ABT2_9AGAR</name>
<evidence type="ECO:0000313" key="2">
    <source>
        <dbReference type="Proteomes" id="UP001049176"/>
    </source>
</evidence>
<accession>A0A9P8ABT2</accession>
<dbReference type="Proteomes" id="UP001049176">
    <property type="component" value="Chromosome 2"/>
</dbReference>
<reference evidence="1" key="1">
    <citation type="journal article" date="2021" name="Genome Biol. Evol.">
        <title>The assembled and annotated genome of the fairy-ring fungus Marasmius oreades.</title>
        <authorList>
            <person name="Hiltunen M."/>
            <person name="Ament-Velasquez S.L."/>
            <person name="Johannesson H."/>
        </authorList>
    </citation>
    <scope>NUCLEOTIDE SEQUENCE</scope>
    <source>
        <strain evidence="1">03SP1</strain>
    </source>
</reference>
<dbReference type="KEGG" id="more:E1B28_003772"/>
<dbReference type="GeneID" id="66072848"/>
<gene>
    <name evidence="1" type="ORF">E1B28_003772</name>
</gene>
<dbReference type="AlphaFoldDB" id="A0A9P8ABT2"/>
<comment type="caution">
    <text evidence="1">The sequence shown here is derived from an EMBL/GenBank/DDBJ whole genome shotgun (WGS) entry which is preliminary data.</text>
</comment>